<evidence type="ECO:0000313" key="2">
    <source>
        <dbReference type="Proteomes" id="UP000824120"/>
    </source>
</evidence>
<proteinExistence type="predicted"/>
<evidence type="ECO:0000313" key="1">
    <source>
        <dbReference type="EMBL" id="KAG5567941.1"/>
    </source>
</evidence>
<reference evidence="1" key="1">
    <citation type="submission" date="2020-09" db="EMBL/GenBank/DDBJ databases">
        <title>De no assembly of potato wild relative species, Solanum commersonii.</title>
        <authorList>
            <person name="Cho K."/>
        </authorList>
    </citation>
    <scope>NUCLEOTIDE SEQUENCE</scope>
    <source>
        <strain evidence="1">LZ3.2</strain>
        <tissue evidence="1">Leaf</tissue>
    </source>
</reference>
<dbReference type="AlphaFoldDB" id="A0A9J5VXN3"/>
<dbReference type="EMBL" id="JACXVP010000328">
    <property type="protein sequence ID" value="KAG5567941.1"/>
    <property type="molecule type" value="Genomic_DNA"/>
</dbReference>
<comment type="caution">
    <text evidence="1">The sequence shown here is derived from an EMBL/GenBank/DDBJ whole genome shotgun (WGS) entry which is preliminary data.</text>
</comment>
<sequence>MEEKRCIYKGNSGEKRIGTRVKKGILLQFQKFKIQNRELLGLHEISSQIPRNSDERIGVDGLDQTHRLCARRGAHPRESREKKLPMGRVDLVCKPSLARWLLLQCSGN</sequence>
<name>A0A9J5VXN3_SOLCO</name>
<dbReference type="Proteomes" id="UP000824120">
    <property type="component" value="Unassembled WGS sequence"/>
</dbReference>
<keyword evidence="2" id="KW-1185">Reference proteome</keyword>
<gene>
    <name evidence="1" type="ORF">H5410_065042</name>
</gene>
<protein>
    <submittedName>
        <fullName evidence="1">Uncharacterized protein</fullName>
    </submittedName>
</protein>
<accession>A0A9J5VXN3</accession>
<organism evidence="1 2">
    <name type="scientific">Solanum commersonii</name>
    <name type="common">Commerson's wild potato</name>
    <name type="synonym">Commerson's nightshade</name>
    <dbReference type="NCBI Taxonomy" id="4109"/>
    <lineage>
        <taxon>Eukaryota</taxon>
        <taxon>Viridiplantae</taxon>
        <taxon>Streptophyta</taxon>
        <taxon>Embryophyta</taxon>
        <taxon>Tracheophyta</taxon>
        <taxon>Spermatophyta</taxon>
        <taxon>Magnoliopsida</taxon>
        <taxon>eudicotyledons</taxon>
        <taxon>Gunneridae</taxon>
        <taxon>Pentapetalae</taxon>
        <taxon>asterids</taxon>
        <taxon>lamiids</taxon>
        <taxon>Solanales</taxon>
        <taxon>Solanaceae</taxon>
        <taxon>Solanoideae</taxon>
        <taxon>Solaneae</taxon>
        <taxon>Solanum</taxon>
    </lineage>
</organism>